<keyword evidence="4 11" id="KW-0479">Metal-binding</keyword>
<dbReference type="InterPro" id="IPR018303">
    <property type="entry name" value="ATPase_P-typ_P_site"/>
</dbReference>
<dbReference type="SUPFAM" id="SSF81653">
    <property type="entry name" value="Calcium ATPase, transduction domain A"/>
    <property type="match status" value="1"/>
</dbReference>
<dbReference type="Gene3D" id="2.70.150.10">
    <property type="entry name" value="Calcium-transporting ATPase, cytoplasmic transduction domain A"/>
    <property type="match status" value="1"/>
</dbReference>
<keyword evidence="8" id="KW-1278">Translocase</keyword>
<evidence type="ECO:0000256" key="7">
    <source>
        <dbReference type="ARBA" id="ARBA00022842"/>
    </source>
</evidence>
<dbReference type="GO" id="GO:0005524">
    <property type="term" value="F:ATP binding"/>
    <property type="evidence" value="ECO:0007669"/>
    <property type="project" value="UniProtKB-UniRule"/>
</dbReference>
<keyword evidence="14" id="KW-1185">Reference proteome</keyword>
<dbReference type="PRINTS" id="PR00119">
    <property type="entry name" value="CATATPASE"/>
</dbReference>
<dbReference type="InterPro" id="IPR044492">
    <property type="entry name" value="P_typ_ATPase_HD_dom"/>
</dbReference>
<dbReference type="RefSeq" id="WP_187534599.1">
    <property type="nucleotide sequence ID" value="NZ_CBCSHU010000006.1"/>
</dbReference>
<dbReference type="PANTHER" id="PTHR43079:SF1">
    <property type="entry name" value="CADMIUM_ZINC-TRANSPORTING ATPASE HMA1, CHLOROPLASTIC-RELATED"/>
    <property type="match status" value="1"/>
</dbReference>
<gene>
    <name evidence="13" type="ORF">H9L01_03250</name>
</gene>
<dbReference type="NCBIfam" id="TIGR01525">
    <property type="entry name" value="ATPase-IB_hvy"/>
    <property type="match status" value="1"/>
</dbReference>
<dbReference type="InterPro" id="IPR051949">
    <property type="entry name" value="Cation_Transport_ATPase"/>
</dbReference>
<dbReference type="InterPro" id="IPR008250">
    <property type="entry name" value="ATPase_P-typ_transduc_dom_A_sf"/>
</dbReference>
<feature type="transmembrane region" description="Helical" evidence="11">
    <location>
        <begin position="589"/>
        <end position="611"/>
    </location>
</feature>
<dbReference type="InterPro" id="IPR027256">
    <property type="entry name" value="P-typ_ATPase_IB"/>
</dbReference>
<dbReference type="InterPro" id="IPR023299">
    <property type="entry name" value="ATPase_P-typ_cyto_dom_N"/>
</dbReference>
<keyword evidence="10 11" id="KW-0472">Membrane</keyword>
<proteinExistence type="inferred from homology"/>
<organism evidence="13 14">
    <name type="scientific">Erysipelothrix inopinata</name>
    <dbReference type="NCBI Taxonomy" id="225084"/>
    <lineage>
        <taxon>Bacteria</taxon>
        <taxon>Bacillati</taxon>
        <taxon>Bacillota</taxon>
        <taxon>Erysipelotrichia</taxon>
        <taxon>Erysipelotrichales</taxon>
        <taxon>Erysipelotrichaceae</taxon>
        <taxon>Erysipelothrix</taxon>
    </lineage>
</organism>
<keyword evidence="9 11" id="KW-1133">Transmembrane helix</keyword>
<dbReference type="GO" id="GO:0019829">
    <property type="term" value="F:ATPase-coupled monoatomic cation transmembrane transporter activity"/>
    <property type="evidence" value="ECO:0007669"/>
    <property type="project" value="InterPro"/>
</dbReference>
<dbReference type="SFLD" id="SFLDG00002">
    <property type="entry name" value="C1.7:_P-type_atpase_like"/>
    <property type="match status" value="1"/>
</dbReference>
<dbReference type="AlphaFoldDB" id="A0A7G9S0M4"/>
<keyword evidence="11" id="KW-1003">Cell membrane</keyword>
<dbReference type="PROSITE" id="PS00154">
    <property type="entry name" value="ATPASE_E1_E2"/>
    <property type="match status" value="1"/>
</dbReference>
<evidence type="ECO:0000256" key="2">
    <source>
        <dbReference type="ARBA" id="ARBA00006024"/>
    </source>
</evidence>
<keyword evidence="7" id="KW-0460">Magnesium</keyword>
<dbReference type="GO" id="GO:0005886">
    <property type="term" value="C:plasma membrane"/>
    <property type="evidence" value="ECO:0007669"/>
    <property type="project" value="UniProtKB-SubCell"/>
</dbReference>
<feature type="transmembrane region" description="Helical" evidence="11">
    <location>
        <begin position="12"/>
        <end position="42"/>
    </location>
</feature>
<keyword evidence="6 11" id="KW-0067">ATP-binding</keyword>
<dbReference type="InterPro" id="IPR023298">
    <property type="entry name" value="ATPase_P-typ_TM_dom_sf"/>
</dbReference>
<reference evidence="13 14" key="1">
    <citation type="submission" date="2020-08" db="EMBL/GenBank/DDBJ databases">
        <title>Genome sequence of Erysipelothrix inopinata DSM 15511T.</title>
        <authorList>
            <person name="Hyun D.-W."/>
            <person name="Bae J.-W."/>
        </authorList>
    </citation>
    <scope>NUCLEOTIDE SEQUENCE [LARGE SCALE GENOMIC DNA]</scope>
    <source>
        <strain evidence="13 14">DSM 15511</strain>
    </source>
</reference>
<dbReference type="NCBIfam" id="TIGR01494">
    <property type="entry name" value="ATPase_P-type"/>
    <property type="match status" value="1"/>
</dbReference>
<dbReference type="InterPro" id="IPR023214">
    <property type="entry name" value="HAD_sf"/>
</dbReference>
<dbReference type="EMBL" id="CP060715">
    <property type="protein sequence ID" value="QNN61399.1"/>
    <property type="molecule type" value="Genomic_DNA"/>
</dbReference>
<dbReference type="CDD" id="cd07551">
    <property type="entry name" value="P-type_ATPase_HM_ZosA_PfeT-like"/>
    <property type="match status" value="1"/>
</dbReference>
<sequence length="617" mass="66711">MKKTLWSLKETLICGVLLVTGLVINNQWSDAIYILAIIIGGYNQTKEGIMDTLENKHLNVELLMILSAIGACLIGNALEGAILIFIFSLSGALEELTLDRSQREIQSLMALQPTEATRLKENGSTEVVAVEDLKIGDKLIVAVGDTIPTDAIIYKGKSSLEEAAITGEALPVEKTVGDAVFGGTMNVTHPLTLEVNSEPGDTLIQKIVRMVEEAQNFPSKTARFIDTLEDYYARVVLVVVFLVILIPILFMGESFDAAFYRGMVLLVVASPCALIASVTPATLSAISNGAKRGILVKGGIHFENMMDTKAVAFDKTGTLTQGVPELTDLLILSDEKEVAMAVVAIEQYSSHPLANAIVSGLFKKYELEEYPVADNIEEQAGFGISGIYQGSHYRIGKLEYMEDDEQSIVDQALLWSQKGSSIVYIEKDHQLIGVLGLIDVVRPEARALVSWLNNQGIATIMITGDVEETAQFIAKDIGLTRVVAKALPHEKANIINDLEKEYGTVVMVGDGINDAPALANASIGIAMGGGTDIAMEAADIILVKDDITSIQYAIQLSQRLRKIVIQNIVFSMSVIAILVVSNFMNKVSLPLGVVGHEGSTILVILNSLRLLKPIKNK</sequence>
<evidence type="ECO:0000256" key="9">
    <source>
        <dbReference type="ARBA" id="ARBA00022989"/>
    </source>
</evidence>
<feature type="transmembrane region" description="Helical" evidence="11">
    <location>
        <begin position="563"/>
        <end position="583"/>
    </location>
</feature>
<dbReference type="PANTHER" id="PTHR43079">
    <property type="entry name" value="PROBABLE CADMIUM/ZINC-TRANSPORTING ATPASE HMA1"/>
    <property type="match status" value="1"/>
</dbReference>
<feature type="transmembrane region" description="Helical" evidence="11">
    <location>
        <begin position="258"/>
        <end position="283"/>
    </location>
</feature>
<evidence type="ECO:0000313" key="13">
    <source>
        <dbReference type="EMBL" id="QNN61399.1"/>
    </source>
</evidence>
<evidence type="ECO:0000256" key="5">
    <source>
        <dbReference type="ARBA" id="ARBA00022741"/>
    </source>
</evidence>
<comment type="similarity">
    <text evidence="2 11">Belongs to the cation transport ATPase (P-type) (TC 3.A.3) family. Type IB subfamily.</text>
</comment>
<evidence type="ECO:0000256" key="6">
    <source>
        <dbReference type="ARBA" id="ARBA00022840"/>
    </source>
</evidence>
<dbReference type="GO" id="GO:0016887">
    <property type="term" value="F:ATP hydrolysis activity"/>
    <property type="evidence" value="ECO:0007669"/>
    <property type="project" value="InterPro"/>
</dbReference>
<keyword evidence="3 11" id="KW-0812">Transmembrane</keyword>
<evidence type="ECO:0000259" key="12">
    <source>
        <dbReference type="Pfam" id="PF00122"/>
    </source>
</evidence>
<evidence type="ECO:0000256" key="11">
    <source>
        <dbReference type="RuleBase" id="RU362081"/>
    </source>
</evidence>
<dbReference type="PRINTS" id="PR00941">
    <property type="entry name" value="CDATPASE"/>
</dbReference>
<dbReference type="SUPFAM" id="SSF81665">
    <property type="entry name" value="Calcium ATPase, transmembrane domain M"/>
    <property type="match status" value="1"/>
</dbReference>
<name>A0A7G9S0M4_9FIRM</name>
<feature type="domain" description="P-type ATPase A" evidence="12">
    <location>
        <begin position="111"/>
        <end position="212"/>
    </location>
</feature>
<protein>
    <submittedName>
        <fullName evidence="13">Heavy metal translocating P-type ATPase</fullName>
    </submittedName>
</protein>
<dbReference type="InterPro" id="IPR036412">
    <property type="entry name" value="HAD-like_sf"/>
</dbReference>
<accession>A0A7G9S0M4</accession>
<dbReference type="KEGG" id="eio:H9L01_03250"/>
<feature type="transmembrane region" description="Helical" evidence="11">
    <location>
        <begin position="62"/>
        <end position="93"/>
    </location>
</feature>
<evidence type="ECO:0000256" key="1">
    <source>
        <dbReference type="ARBA" id="ARBA00004651"/>
    </source>
</evidence>
<dbReference type="GO" id="GO:0046872">
    <property type="term" value="F:metal ion binding"/>
    <property type="evidence" value="ECO:0007669"/>
    <property type="project" value="UniProtKB-KW"/>
</dbReference>
<dbReference type="Pfam" id="PF00702">
    <property type="entry name" value="Hydrolase"/>
    <property type="match status" value="1"/>
</dbReference>
<keyword evidence="5 11" id="KW-0547">Nucleotide-binding</keyword>
<evidence type="ECO:0000256" key="4">
    <source>
        <dbReference type="ARBA" id="ARBA00022723"/>
    </source>
</evidence>
<dbReference type="SFLD" id="SFLDS00003">
    <property type="entry name" value="Haloacid_Dehalogenase"/>
    <property type="match status" value="1"/>
</dbReference>
<dbReference type="InterPro" id="IPR001757">
    <property type="entry name" value="P_typ_ATPase"/>
</dbReference>
<dbReference type="Pfam" id="PF00122">
    <property type="entry name" value="E1-E2_ATPase"/>
    <property type="match status" value="1"/>
</dbReference>
<dbReference type="SUPFAM" id="SSF56784">
    <property type="entry name" value="HAD-like"/>
    <property type="match status" value="1"/>
</dbReference>
<evidence type="ECO:0000256" key="8">
    <source>
        <dbReference type="ARBA" id="ARBA00022967"/>
    </source>
</evidence>
<dbReference type="InterPro" id="IPR059000">
    <property type="entry name" value="ATPase_P-type_domA"/>
</dbReference>
<dbReference type="Proteomes" id="UP000515928">
    <property type="component" value="Chromosome"/>
</dbReference>
<dbReference type="PROSITE" id="PS01229">
    <property type="entry name" value="COF_2"/>
    <property type="match status" value="1"/>
</dbReference>
<dbReference type="Gene3D" id="3.40.1110.10">
    <property type="entry name" value="Calcium-transporting ATPase, cytoplasmic domain N"/>
    <property type="match status" value="1"/>
</dbReference>
<dbReference type="FunFam" id="2.70.150.10:FF:000002">
    <property type="entry name" value="Copper-transporting ATPase 1, putative"/>
    <property type="match status" value="1"/>
</dbReference>
<evidence type="ECO:0000256" key="10">
    <source>
        <dbReference type="ARBA" id="ARBA00023136"/>
    </source>
</evidence>
<evidence type="ECO:0000256" key="3">
    <source>
        <dbReference type="ARBA" id="ARBA00022692"/>
    </source>
</evidence>
<dbReference type="Gene3D" id="3.40.50.1000">
    <property type="entry name" value="HAD superfamily/HAD-like"/>
    <property type="match status" value="1"/>
</dbReference>
<evidence type="ECO:0000313" key="14">
    <source>
        <dbReference type="Proteomes" id="UP000515928"/>
    </source>
</evidence>
<dbReference type="SFLD" id="SFLDF00027">
    <property type="entry name" value="p-type_atpase"/>
    <property type="match status" value="1"/>
</dbReference>
<feature type="transmembrane region" description="Helical" evidence="11">
    <location>
        <begin position="231"/>
        <end position="252"/>
    </location>
</feature>
<comment type="subcellular location">
    <subcellularLocation>
        <location evidence="1">Cell membrane</location>
        <topology evidence="1">Multi-pass membrane protein</topology>
    </subcellularLocation>
</comment>